<name>A0A1G2F784_9BACT</name>
<dbReference type="InterPro" id="IPR006976">
    <property type="entry name" value="VanZ-like"/>
</dbReference>
<dbReference type="STRING" id="1801992.A2Y98_01720"/>
<keyword evidence="1" id="KW-0812">Transmembrane</keyword>
<dbReference type="AlphaFoldDB" id="A0A1G2F784"/>
<keyword evidence="1" id="KW-1133">Transmembrane helix</keyword>
<evidence type="ECO:0000313" key="4">
    <source>
        <dbReference type="Proteomes" id="UP000179099"/>
    </source>
</evidence>
<evidence type="ECO:0000259" key="2">
    <source>
        <dbReference type="Pfam" id="PF04892"/>
    </source>
</evidence>
<keyword evidence="1" id="KW-0472">Membrane</keyword>
<dbReference type="Proteomes" id="UP000179099">
    <property type="component" value="Unassembled WGS sequence"/>
</dbReference>
<comment type="caution">
    <text evidence="3">The sequence shown here is derived from an EMBL/GenBank/DDBJ whole genome shotgun (WGS) entry which is preliminary data.</text>
</comment>
<feature type="domain" description="VanZ-like" evidence="2">
    <location>
        <begin position="33"/>
        <end position="152"/>
    </location>
</feature>
<dbReference type="EMBL" id="MHMW01000028">
    <property type="protein sequence ID" value="OGZ33632.1"/>
    <property type="molecule type" value="Genomic_DNA"/>
</dbReference>
<accession>A0A1G2F784</accession>
<dbReference type="NCBIfam" id="NF037970">
    <property type="entry name" value="vanZ_1"/>
    <property type="match status" value="2"/>
</dbReference>
<sequence length="161" mass="18201">MKSLICDKIKIRLLFFMSHSENFGMIKFLKNWLPVILWAGLIFYLSAQPGLKSGYAWPYDFILRKSAHITEFAVLFLLLLRAFGSHNLQSSSAPLSGATEGLFPAGNKKALLWAFMLAILYAISDELHQSCVVQRVAGASDVVIDSFGVLLLTWWRIRRFS</sequence>
<evidence type="ECO:0000313" key="3">
    <source>
        <dbReference type="EMBL" id="OGZ33632.1"/>
    </source>
</evidence>
<organism evidence="3 4">
    <name type="scientific">Candidatus Portnoybacteria bacterium RBG_19FT_COMBO_36_7</name>
    <dbReference type="NCBI Taxonomy" id="1801992"/>
    <lineage>
        <taxon>Bacteria</taxon>
        <taxon>Candidatus Portnoyibacteriota</taxon>
    </lineage>
</organism>
<gene>
    <name evidence="3" type="ORF">A2Y98_01720</name>
</gene>
<evidence type="ECO:0000256" key="1">
    <source>
        <dbReference type="SAM" id="Phobius"/>
    </source>
</evidence>
<protein>
    <recommendedName>
        <fullName evidence="2">VanZ-like domain-containing protein</fullName>
    </recommendedName>
</protein>
<feature type="transmembrane region" description="Helical" evidence="1">
    <location>
        <begin position="67"/>
        <end position="84"/>
    </location>
</feature>
<dbReference type="Pfam" id="PF04892">
    <property type="entry name" value="VanZ"/>
    <property type="match status" value="1"/>
</dbReference>
<proteinExistence type="predicted"/>
<reference evidence="3 4" key="1">
    <citation type="journal article" date="2016" name="Nat. Commun.">
        <title>Thousands of microbial genomes shed light on interconnected biogeochemical processes in an aquifer system.</title>
        <authorList>
            <person name="Anantharaman K."/>
            <person name="Brown C.T."/>
            <person name="Hug L.A."/>
            <person name="Sharon I."/>
            <person name="Castelle C.J."/>
            <person name="Probst A.J."/>
            <person name="Thomas B.C."/>
            <person name="Singh A."/>
            <person name="Wilkins M.J."/>
            <person name="Karaoz U."/>
            <person name="Brodie E.L."/>
            <person name="Williams K.H."/>
            <person name="Hubbard S.S."/>
            <person name="Banfield J.F."/>
        </authorList>
    </citation>
    <scope>NUCLEOTIDE SEQUENCE [LARGE SCALE GENOMIC DNA]</scope>
</reference>
<feature type="transmembrane region" description="Helical" evidence="1">
    <location>
        <begin position="28"/>
        <end position="47"/>
    </location>
</feature>